<name>A0A137P5N7_CONC2</name>
<protein>
    <submittedName>
        <fullName evidence="1">Uncharacterized protein</fullName>
    </submittedName>
</protein>
<gene>
    <name evidence="1" type="ORF">CONCODRAFT_7216</name>
</gene>
<evidence type="ECO:0000313" key="1">
    <source>
        <dbReference type="EMBL" id="KXN70244.1"/>
    </source>
</evidence>
<dbReference type="AlphaFoldDB" id="A0A137P5N7"/>
<sequence length="58" mass="6812">MCTLMDILFIVLENLNRYDIAVKIKTSSFAFKIVLECLCFQFIKGYDQHYITKDSVDI</sequence>
<reference evidence="1 2" key="1">
    <citation type="journal article" date="2015" name="Genome Biol. Evol.">
        <title>Phylogenomic analyses indicate that early fungi evolved digesting cell walls of algal ancestors of land plants.</title>
        <authorList>
            <person name="Chang Y."/>
            <person name="Wang S."/>
            <person name="Sekimoto S."/>
            <person name="Aerts A.L."/>
            <person name="Choi C."/>
            <person name="Clum A."/>
            <person name="LaButti K.M."/>
            <person name="Lindquist E.A."/>
            <person name="Yee Ngan C."/>
            <person name="Ohm R.A."/>
            <person name="Salamov A.A."/>
            <person name="Grigoriev I.V."/>
            <person name="Spatafora J.W."/>
            <person name="Berbee M.L."/>
        </authorList>
    </citation>
    <scope>NUCLEOTIDE SEQUENCE [LARGE SCALE GENOMIC DNA]</scope>
    <source>
        <strain evidence="1 2">NRRL 28638</strain>
    </source>
</reference>
<accession>A0A137P5N7</accession>
<organism evidence="1 2">
    <name type="scientific">Conidiobolus coronatus (strain ATCC 28846 / CBS 209.66 / NRRL 28638)</name>
    <name type="common">Delacroixia coronata</name>
    <dbReference type="NCBI Taxonomy" id="796925"/>
    <lineage>
        <taxon>Eukaryota</taxon>
        <taxon>Fungi</taxon>
        <taxon>Fungi incertae sedis</taxon>
        <taxon>Zoopagomycota</taxon>
        <taxon>Entomophthoromycotina</taxon>
        <taxon>Entomophthoromycetes</taxon>
        <taxon>Entomophthorales</taxon>
        <taxon>Ancylistaceae</taxon>
        <taxon>Conidiobolus</taxon>
    </lineage>
</organism>
<proteinExistence type="predicted"/>
<keyword evidence="2" id="KW-1185">Reference proteome</keyword>
<dbReference type="Proteomes" id="UP000070444">
    <property type="component" value="Unassembled WGS sequence"/>
</dbReference>
<dbReference type="EMBL" id="KQ964508">
    <property type="protein sequence ID" value="KXN70244.1"/>
    <property type="molecule type" value="Genomic_DNA"/>
</dbReference>
<evidence type="ECO:0000313" key="2">
    <source>
        <dbReference type="Proteomes" id="UP000070444"/>
    </source>
</evidence>